<keyword evidence="3" id="KW-1185">Reference proteome</keyword>
<feature type="signal peptide" evidence="1">
    <location>
        <begin position="1"/>
        <end position="18"/>
    </location>
</feature>
<evidence type="ECO:0000313" key="3">
    <source>
        <dbReference type="Proteomes" id="UP000221384"/>
    </source>
</evidence>
<comment type="caution">
    <text evidence="2">The sequence shown here is derived from an EMBL/GenBank/DDBJ whole genome shotgun (WGS) entry which is preliminary data.</text>
</comment>
<reference evidence="2 3" key="1">
    <citation type="submission" date="2017-09" db="EMBL/GenBank/DDBJ databases">
        <authorList>
            <person name="Perez-Cataluna A."/>
            <person name="Figueras M.J."/>
            <person name="Salas-Masso N."/>
        </authorList>
    </citation>
    <scope>NUCLEOTIDE SEQUENCE [LARGE SCALE GENOMIC DNA]</scope>
    <source>
        <strain evidence="2 3">F138-33</strain>
    </source>
</reference>
<sequence length="72" mass="8176">LLLLQTYFVLKNSISSLALNLLFASANLDGNYRQILPLCQGFKLNAGLNFGKCYQVLKMSTFFIVKTKYYSN</sequence>
<gene>
    <name evidence="2" type="ORF">CPG37_12645</name>
</gene>
<protein>
    <submittedName>
        <fullName evidence="2">Uncharacterized protein</fullName>
    </submittedName>
</protein>
<evidence type="ECO:0000313" key="2">
    <source>
        <dbReference type="EMBL" id="PHO08765.1"/>
    </source>
</evidence>
<evidence type="ECO:0000256" key="1">
    <source>
        <dbReference type="SAM" id="SignalP"/>
    </source>
</evidence>
<accession>A0ABX4LLR7</accession>
<dbReference type="Proteomes" id="UP000221384">
    <property type="component" value="Unassembled WGS sequence"/>
</dbReference>
<name>A0ABX4LLR7_9BACT</name>
<organism evidence="2 3">
    <name type="scientific">Malaciobacter canalis</name>
    <dbReference type="NCBI Taxonomy" id="1912871"/>
    <lineage>
        <taxon>Bacteria</taxon>
        <taxon>Pseudomonadati</taxon>
        <taxon>Campylobacterota</taxon>
        <taxon>Epsilonproteobacteria</taxon>
        <taxon>Campylobacterales</taxon>
        <taxon>Arcobacteraceae</taxon>
        <taxon>Malaciobacter</taxon>
    </lineage>
</organism>
<feature type="non-terminal residue" evidence="2">
    <location>
        <position position="1"/>
    </location>
</feature>
<proteinExistence type="predicted"/>
<feature type="chain" id="PRO_5045147056" evidence="1">
    <location>
        <begin position="19"/>
        <end position="72"/>
    </location>
</feature>
<dbReference type="EMBL" id="NWVW01000021">
    <property type="protein sequence ID" value="PHO08765.1"/>
    <property type="molecule type" value="Genomic_DNA"/>
</dbReference>
<keyword evidence="1" id="KW-0732">Signal</keyword>